<name>A0A419WDI6_9EURY</name>
<dbReference type="SUPFAM" id="SSF160104">
    <property type="entry name" value="Acetoacetate decarboxylase-like"/>
    <property type="match status" value="1"/>
</dbReference>
<dbReference type="OrthoDB" id="233478at2157"/>
<dbReference type="InterPro" id="IPR023375">
    <property type="entry name" value="ADC_dom_sf"/>
</dbReference>
<organism evidence="1 2">
    <name type="scientific">Halopiger aswanensis</name>
    <dbReference type="NCBI Taxonomy" id="148449"/>
    <lineage>
        <taxon>Archaea</taxon>
        <taxon>Methanobacteriati</taxon>
        <taxon>Methanobacteriota</taxon>
        <taxon>Stenosarchaea group</taxon>
        <taxon>Halobacteria</taxon>
        <taxon>Halobacteriales</taxon>
        <taxon>Natrialbaceae</taxon>
        <taxon>Halopiger</taxon>
    </lineage>
</organism>
<evidence type="ECO:0000313" key="1">
    <source>
        <dbReference type="EMBL" id="RKD93533.1"/>
    </source>
</evidence>
<dbReference type="InterPro" id="IPR018644">
    <property type="entry name" value="DUF2071"/>
</dbReference>
<comment type="caution">
    <text evidence="1">The sequence shown here is derived from an EMBL/GenBank/DDBJ whole genome shotgun (WGS) entry which is preliminary data.</text>
</comment>
<keyword evidence="2" id="KW-1185">Reference proteome</keyword>
<reference evidence="1 2" key="1">
    <citation type="submission" date="2018-09" db="EMBL/GenBank/DDBJ databases">
        <title>Genomic Encyclopedia of Archaeal and Bacterial Type Strains, Phase II (KMG-II): from individual species to whole genera.</title>
        <authorList>
            <person name="Goeker M."/>
        </authorList>
    </citation>
    <scope>NUCLEOTIDE SEQUENCE [LARGE SCALE GENOMIC DNA]</scope>
    <source>
        <strain evidence="1 2">DSM 13151</strain>
    </source>
</reference>
<dbReference type="Pfam" id="PF09844">
    <property type="entry name" value="DUF2071"/>
    <property type="match status" value="1"/>
</dbReference>
<gene>
    <name evidence="1" type="ORF">ATJ93_3163</name>
</gene>
<evidence type="ECO:0000313" key="2">
    <source>
        <dbReference type="Proteomes" id="UP000283805"/>
    </source>
</evidence>
<proteinExistence type="predicted"/>
<dbReference type="RefSeq" id="WP_120245539.1">
    <property type="nucleotide sequence ID" value="NZ_RAPO01000003.1"/>
</dbReference>
<evidence type="ECO:0008006" key="3">
    <source>
        <dbReference type="Google" id="ProtNLM"/>
    </source>
</evidence>
<sequence>MTANYIEPFRRHDSGAALPTLPHLTSMTWRHGLFVHWPISPDALRPRIPDPLTLETWEGDAWISVLPFVLVNVGVRGSPSTTRIAVPELNVRTYVRYRDDPGLFFFSIDVGNPLVAAAVGQTRLPVYYAQMHVSGSESGISFSSRRTNVNPATAGEPARESGWFSATYRPDGDVFRPEPDTLEYWLTERRRFYAPANGNTLTAEVSHEPWPLQPAEVTIHENTMFEADGLPVPTESAIAYYCDELPMTGSIPRRL</sequence>
<dbReference type="PANTHER" id="PTHR39186:SF1">
    <property type="entry name" value="DUF2071 DOMAIN-CONTAINING PROTEIN"/>
    <property type="match status" value="1"/>
</dbReference>
<dbReference type="EMBL" id="RAPO01000003">
    <property type="protein sequence ID" value="RKD93533.1"/>
    <property type="molecule type" value="Genomic_DNA"/>
</dbReference>
<accession>A0A419WDI6</accession>
<protein>
    <recommendedName>
        <fullName evidence="3">DUF2071 domain-containing protein</fullName>
    </recommendedName>
</protein>
<dbReference type="PANTHER" id="PTHR39186">
    <property type="entry name" value="DUF2071 FAMILY PROTEIN"/>
    <property type="match status" value="1"/>
</dbReference>
<dbReference type="Proteomes" id="UP000283805">
    <property type="component" value="Unassembled WGS sequence"/>
</dbReference>
<dbReference type="AlphaFoldDB" id="A0A419WDI6"/>